<evidence type="ECO:0000256" key="4">
    <source>
        <dbReference type="ARBA" id="ARBA00022729"/>
    </source>
</evidence>
<protein>
    <submittedName>
        <fullName evidence="13">L domain-like protein</fullName>
    </submittedName>
</protein>
<dbReference type="Gene3D" id="3.80.10.10">
    <property type="entry name" value="Ribonuclease Inhibitor"/>
    <property type="match status" value="1"/>
</dbReference>
<reference evidence="13 14" key="1">
    <citation type="submission" date="2016-08" db="EMBL/GenBank/DDBJ databases">
        <title>A Parts List for Fungal Cellulosomes Revealed by Comparative Genomics.</title>
        <authorList>
            <consortium name="DOE Joint Genome Institute"/>
            <person name="Haitjema C.H."/>
            <person name="Gilmore S.P."/>
            <person name="Henske J.K."/>
            <person name="Solomon K.V."/>
            <person name="De Groot R."/>
            <person name="Kuo A."/>
            <person name="Mondo S.J."/>
            <person name="Salamov A.A."/>
            <person name="Labutti K."/>
            <person name="Zhao Z."/>
            <person name="Chiniquy J."/>
            <person name="Barry K."/>
            <person name="Brewer H.M."/>
            <person name="Purvine S.O."/>
            <person name="Wright A.T."/>
            <person name="Boxma B."/>
            <person name="Van Alen T."/>
            <person name="Hackstein J.H."/>
            <person name="Baker S.E."/>
            <person name="Grigoriev I.V."/>
            <person name="O'Malley M.A."/>
        </authorList>
    </citation>
    <scope>NUCLEOTIDE SEQUENCE [LARGE SCALE GENOMIC DNA]</scope>
    <source>
        <strain evidence="13 14">G1</strain>
    </source>
</reference>
<evidence type="ECO:0000313" key="14">
    <source>
        <dbReference type="Proteomes" id="UP000193920"/>
    </source>
</evidence>
<keyword evidence="3 11" id="KW-0812">Transmembrane</keyword>
<keyword evidence="2" id="KW-0433">Leucine-rich repeat</keyword>
<dbReference type="OrthoDB" id="676979at2759"/>
<dbReference type="PANTHER" id="PTHR27000:SF642">
    <property type="entry name" value="INACTIVE LEUCINE-RICH REPEAT RECEPTOR KINASE XIAO-RELATED"/>
    <property type="match status" value="1"/>
</dbReference>
<proteinExistence type="predicted"/>
<feature type="region of interest" description="Disordered" evidence="10">
    <location>
        <begin position="242"/>
        <end position="283"/>
    </location>
</feature>
<gene>
    <name evidence="13" type="ORF">LY90DRAFT_666324</name>
</gene>
<evidence type="ECO:0000313" key="13">
    <source>
        <dbReference type="EMBL" id="ORY74189.1"/>
    </source>
</evidence>
<feature type="transmembrane region" description="Helical" evidence="11">
    <location>
        <begin position="292"/>
        <end position="314"/>
    </location>
</feature>
<evidence type="ECO:0000256" key="6">
    <source>
        <dbReference type="ARBA" id="ARBA00022989"/>
    </source>
</evidence>
<organism evidence="13 14">
    <name type="scientific">Neocallimastix californiae</name>
    <dbReference type="NCBI Taxonomy" id="1754190"/>
    <lineage>
        <taxon>Eukaryota</taxon>
        <taxon>Fungi</taxon>
        <taxon>Fungi incertae sedis</taxon>
        <taxon>Chytridiomycota</taxon>
        <taxon>Chytridiomycota incertae sedis</taxon>
        <taxon>Neocallimastigomycetes</taxon>
        <taxon>Neocallimastigales</taxon>
        <taxon>Neocallimastigaceae</taxon>
        <taxon>Neocallimastix</taxon>
    </lineage>
</organism>
<dbReference type="InterPro" id="IPR001611">
    <property type="entry name" value="Leu-rich_rpt"/>
</dbReference>
<dbReference type="STRING" id="1754190.A0A1Y2ERL8"/>
<keyword evidence="9" id="KW-0325">Glycoprotein</keyword>
<dbReference type="AlphaFoldDB" id="A0A1Y2ERL8"/>
<keyword evidence="6 11" id="KW-1133">Transmembrane helix</keyword>
<accession>A0A1Y2ERL8</accession>
<dbReference type="PANTHER" id="PTHR27000">
    <property type="entry name" value="LEUCINE-RICH REPEAT RECEPTOR-LIKE PROTEIN KINASE FAMILY PROTEIN-RELATED"/>
    <property type="match status" value="1"/>
</dbReference>
<evidence type="ECO:0000256" key="5">
    <source>
        <dbReference type="ARBA" id="ARBA00022737"/>
    </source>
</evidence>
<feature type="compositionally biased region" description="Low complexity" evidence="10">
    <location>
        <begin position="257"/>
        <end position="268"/>
    </location>
</feature>
<dbReference type="Proteomes" id="UP000193920">
    <property type="component" value="Unassembled WGS sequence"/>
</dbReference>
<feature type="region of interest" description="Disordered" evidence="10">
    <location>
        <begin position="461"/>
        <end position="492"/>
    </location>
</feature>
<sequence>MKFFFLLLNKGLNFLVASLLILVANIQNVKAIDECLDFENAMKQLGKDTMKKFEEQKVENCCYYNQVTCESIEEQLHITGIKLEKIDTFYEGSETEAINTLSNLPYLSSLEISDSNNSKIPGSLDKLKNLKTLILSGNNYHETLPIEIGRLSNLEVLNFTRGLMTGTIPVEYCNLVKLKTLDLSEQKFTGAIPYCFKKLKNLEILKLKKNNGFEGYVPILPKIKSCDYQNTKLCTFKSAKCKSNSKPCTAEDVKSTNLNNGNPNPNSNEYEDEVSPDPSSPSNKNNNSFIDAFLSIMKFLLYSVVLIIIAVFSIRLYKKRNKNNGSYKKLINNSNSINTTYSGNYNISSNASSRELTNIPDFTILNNKSNPYLNDTELKSSSSTSKKGAIVTTPNNSSMAMTAYPLMTVAYVPPTMPGVAYDPQMPGTAYITQPVYMPYPQNASQPGLIYPLQQPPVQLSVTQPNVDPTNERPPSYSAIFEENLNLKEKQNK</sequence>
<dbReference type="Pfam" id="PF00560">
    <property type="entry name" value="LRR_1"/>
    <property type="match status" value="1"/>
</dbReference>
<keyword evidence="8" id="KW-0675">Receptor</keyword>
<comment type="subcellular location">
    <subcellularLocation>
        <location evidence="1">Membrane</location>
        <topology evidence="1">Single-pass membrane protein</topology>
    </subcellularLocation>
</comment>
<evidence type="ECO:0000256" key="7">
    <source>
        <dbReference type="ARBA" id="ARBA00023136"/>
    </source>
</evidence>
<name>A0A1Y2ERL8_9FUNG</name>
<dbReference type="SUPFAM" id="SSF52058">
    <property type="entry name" value="L domain-like"/>
    <property type="match status" value="1"/>
</dbReference>
<comment type="caution">
    <text evidence="13">The sequence shown here is derived from an EMBL/GenBank/DDBJ whole genome shotgun (WGS) entry which is preliminary data.</text>
</comment>
<dbReference type="GO" id="GO:0016020">
    <property type="term" value="C:membrane"/>
    <property type="evidence" value="ECO:0007669"/>
    <property type="project" value="UniProtKB-SubCell"/>
</dbReference>
<dbReference type="EMBL" id="MCOG01000030">
    <property type="protein sequence ID" value="ORY74189.1"/>
    <property type="molecule type" value="Genomic_DNA"/>
</dbReference>
<evidence type="ECO:0000256" key="9">
    <source>
        <dbReference type="ARBA" id="ARBA00023180"/>
    </source>
</evidence>
<evidence type="ECO:0000256" key="10">
    <source>
        <dbReference type="SAM" id="MobiDB-lite"/>
    </source>
</evidence>
<keyword evidence="5" id="KW-0677">Repeat</keyword>
<evidence type="ECO:0000256" key="11">
    <source>
        <dbReference type="SAM" id="Phobius"/>
    </source>
</evidence>
<keyword evidence="4 12" id="KW-0732">Signal</keyword>
<dbReference type="FunFam" id="3.80.10.10:FF:000383">
    <property type="entry name" value="Leucine-rich repeat receptor protein kinase EMS1"/>
    <property type="match status" value="1"/>
</dbReference>
<keyword evidence="14" id="KW-1185">Reference proteome</keyword>
<evidence type="ECO:0000256" key="2">
    <source>
        <dbReference type="ARBA" id="ARBA00022614"/>
    </source>
</evidence>
<keyword evidence="7 11" id="KW-0472">Membrane</keyword>
<evidence type="ECO:0000256" key="1">
    <source>
        <dbReference type="ARBA" id="ARBA00004167"/>
    </source>
</evidence>
<evidence type="ECO:0000256" key="3">
    <source>
        <dbReference type="ARBA" id="ARBA00022692"/>
    </source>
</evidence>
<feature type="signal peptide" evidence="12">
    <location>
        <begin position="1"/>
        <end position="31"/>
    </location>
</feature>
<evidence type="ECO:0000256" key="12">
    <source>
        <dbReference type="SAM" id="SignalP"/>
    </source>
</evidence>
<dbReference type="InterPro" id="IPR032675">
    <property type="entry name" value="LRR_dom_sf"/>
</dbReference>
<feature type="chain" id="PRO_5013186448" evidence="12">
    <location>
        <begin position="32"/>
        <end position="492"/>
    </location>
</feature>
<evidence type="ECO:0000256" key="8">
    <source>
        <dbReference type="ARBA" id="ARBA00023170"/>
    </source>
</evidence>